<accession>A0A1A2SLL3</accession>
<proteinExistence type="predicted"/>
<feature type="domain" description="SnoaL-like" evidence="1">
    <location>
        <begin position="9"/>
        <end position="127"/>
    </location>
</feature>
<dbReference type="Proteomes" id="UP000093861">
    <property type="component" value="Unassembled WGS sequence"/>
</dbReference>
<dbReference type="InterPro" id="IPR037401">
    <property type="entry name" value="SnoaL-like"/>
</dbReference>
<sequence>MDHAGPVQDMLAREEIRQLPYRYAAAVETRDVEAMTDLFVPHARFGDHGEGREGLRRLMSHSVDASVFAVILVANHLIELDAEERGHGQVWAQCFAQTHADGFIEQLIKYEDSYEYYGGHWLFVHRRHRLCYGVSRRTSPLTQQPAEWPRNQTGVGDLPLADPVFAAWWQSTANAATQTDKEQPR</sequence>
<dbReference type="Gene3D" id="3.10.450.50">
    <property type="match status" value="1"/>
</dbReference>
<dbReference type="InterPro" id="IPR032710">
    <property type="entry name" value="NTF2-like_dom_sf"/>
</dbReference>
<evidence type="ECO:0000313" key="2">
    <source>
        <dbReference type="EMBL" id="OBH64955.1"/>
    </source>
</evidence>
<dbReference type="EMBL" id="LZJS01000031">
    <property type="protein sequence ID" value="OBH64955.1"/>
    <property type="molecule type" value="Genomic_DNA"/>
</dbReference>
<name>A0A1A2SLL3_9MYCO</name>
<dbReference type="Pfam" id="PF13577">
    <property type="entry name" value="SnoaL_4"/>
    <property type="match status" value="1"/>
</dbReference>
<organism evidence="2 3">
    <name type="scientific">Mycobacterium colombiense</name>
    <dbReference type="NCBI Taxonomy" id="339268"/>
    <lineage>
        <taxon>Bacteria</taxon>
        <taxon>Bacillati</taxon>
        <taxon>Actinomycetota</taxon>
        <taxon>Actinomycetes</taxon>
        <taxon>Mycobacteriales</taxon>
        <taxon>Mycobacteriaceae</taxon>
        <taxon>Mycobacterium</taxon>
        <taxon>Mycobacterium avium complex (MAC)</taxon>
    </lineage>
</organism>
<comment type="caution">
    <text evidence="2">The sequence shown here is derived from an EMBL/GenBank/DDBJ whole genome shotgun (WGS) entry which is preliminary data.</text>
</comment>
<gene>
    <name evidence="2" type="ORF">A5685_19685</name>
</gene>
<evidence type="ECO:0000259" key="1">
    <source>
        <dbReference type="Pfam" id="PF13577"/>
    </source>
</evidence>
<dbReference type="SUPFAM" id="SSF54427">
    <property type="entry name" value="NTF2-like"/>
    <property type="match status" value="1"/>
</dbReference>
<dbReference type="AlphaFoldDB" id="A0A1A2SLL3"/>
<evidence type="ECO:0000313" key="3">
    <source>
        <dbReference type="Proteomes" id="UP000093861"/>
    </source>
</evidence>
<reference evidence="2 3" key="1">
    <citation type="submission" date="2016-06" db="EMBL/GenBank/DDBJ databases">
        <authorList>
            <person name="Kjaerup R.B."/>
            <person name="Dalgaard T.S."/>
            <person name="Juul-Madsen H.R."/>
        </authorList>
    </citation>
    <scope>NUCLEOTIDE SEQUENCE [LARGE SCALE GENOMIC DNA]</scope>
    <source>
        <strain evidence="2 3">E2464</strain>
    </source>
</reference>
<protein>
    <recommendedName>
        <fullName evidence="1">SnoaL-like domain-containing protein</fullName>
    </recommendedName>
</protein>